<dbReference type="PATRIC" id="fig|217031.6.peg.2778"/>
<organism evidence="1 2">
    <name type="scientific">Lederbergia galactosidilytica</name>
    <dbReference type="NCBI Taxonomy" id="217031"/>
    <lineage>
        <taxon>Bacteria</taxon>
        <taxon>Bacillati</taxon>
        <taxon>Bacillota</taxon>
        <taxon>Bacilli</taxon>
        <taxon>Bacillales</taxon>
        <taxon>Bacillaceae</taxon>
        <taxon>Lederbergia</taxon>
    </lineage>
</organism>
<reference evidence="1 2" key="1">
    <citation type="submission" date="2015-05" db="EMBL/GenBank/DDBJ databases">
        <title>Comparison of genome.</title>
        <authorList>
            <person name="Zheng Z."/>
            <person name="Sun M."/>
        </authorList>
    </citation>
    <scope>NUCLEOTIDE SEQUENCE [LARGE SCALE GENOMIC DNA]</scope>
    <source>
        <strain evidence="1 2">G25-74</strain>
    </source>
</reference>
<accession>A0A177ZQ36</accession>
<dbReference type="Proteomes" id="UP000077881">
    <property type="component" value="Unassembled WGS sequence"/>
</dbReference>
<sequence length="90" mass="10758">MWMVYDFEDGLVGIFEDKIKAVKEYKAYVESAKEYVDREGQFSLDERVILAKVERQIYGYETDEKATGYDENGEEFETGDNLWDWKEEIY</sequence>
<keyword evidence="2" id="KW-1185">Reference proteome</keyword>
<dbReference type="RefSeq" id="WP_064468269.1">
    <property type="nucleotide sequence ID" value="NZ_LDJR01000052.1"/>
</dbReference>
<proteinExistence type="predicted"/>
<comment type="caution">
    <text evidence="1">The sequence shown here is derived from an EMBL/GenBank/DDBJ whole genome shotgun (WGS) entry which is preliminary data.</text>
</comment>
<dbReference type="AlphaFoldDB" id="A0A177ZQ36"/>
<dbReference type="EMBL" id="LDJR01000052">
    <property type="protein sequence ID" value="OAK70077.1"/>
    <property type="molecule type" value="Genomic_DNA"/>
</dbReference>
<evidence type="ECO:0000313" key="2">
    <source>
        <dbReference type="Proteomes" id="UP000077881"/>
    </source>
</evidence>
<name>A0A177ZQ36_9BACI</name>
<protein>
    <submittedName>
        <fullName evidence="1">Uncharacterized protein</fullName>
    </submittedName>
</protein>
<evidence type="ECO:0000313" key="1">
    <source>
        <dbReference type="EMBL" id="OAK70077.1"/>
    </source>
</evidence>
<gene>
    <name evidence="1" type="ORF">ABB05_12915</name>
</gene>
<dbReference type="OrthoDB" id="2941280at2"/>